<dbReference type="EMBL" id="CAKOFQ010006691">
    <property type="protein sequence ID" value="CAH1961014.1"/>
    <property type="molecule type" value="Genomic_DNA"/>
</dbReference>
<reference evidence="1" key="1">
    <citation type="submission" date="2022-03" db="EMBL/GenBank/DDBJ databases">
        <authorList>
            <person name="Sayadi A."/>
        </authorList>
    </citation>
    <scope>NUCLEOTIDE SEQUENCE</scope>
</reference>
<comment type="caution">
    <text evidence="1">The sequence shown here is derived from an EMBL/GenBank/DDBJ whole genome shotgun (WGS) entry which is preliminary data.</text>
</comment>
<name>A0A9P0NZP1_ACAOB</name>
<keyword evidence="2" id="KW-1185">Reference proteome</keyword>
<organism evidence="1 2">
    <name type="scientific">Acanthoscelides obtectus</name>
    <name type="common">Bean weevil</name>
    <name type="synonym">Bruchus obtectus</name>
    <dbReference type="NCBI Taxonomy" id="200917"/>
    <lineage>
        <taxon>Eukaryota</taxon>
        <taxon>Metazoa</taxon>
        <taxon>Ecdysozoa</taxon>
        <taxon>Arthropoda</taxon>
        <taxon>Hexapoda</taxon>
        <taxon>Insecta</taxon>
        <taxon>Pterygota</taxon>
        <taxon>Neoptera</taxon>
        <taxon>Endopterygota</taxon>
        <taxon>Coleoptera</taxon>
        <taxon>Polyphaga</taxon>
        <taxon>Cucujiformia</taxon>
        <taxon>Chrysomeloidea</taxon>
        <taxon>Chrysomelidae</taxon>
        <taxon>Bruchinae</taxon>
        <taxon>Bruchini</taxon>
        <taxon>Acanthoscelides</taxon>
    </lineage>
</organism>
<dbReference type="AlphaFoldDB" id="A0A9P0NZP1"/>
<evidence type="ECO:0000313" key="2">
    <source>
        <dbReference type="Proteomes" id="UP001152888"/>
    </source>
</evidence>
<accession>A0A9P0NZP1</accession>
<sequence length="28" mass="3255">MRKKAFCTEILLTCIVVPRHSNFVVTFT</sequence>
<dbReference type="Proteomes" id="UP001152888">
    <property type="component" value="Unassembled WGS sequence"/>
</dbReference>
<gene>
    <name evidence="1" type="ORF">ACAOBT_LOCUS3932</name>
</gene>
<proteinExistence type="predicted"/>
<evidence type="ECO:0000313" key="1">
    <source>
        <dbReference type="EMBL" id="CAH1961014.1"/>
    </source>
</evidence>
<protein>
    <submittedName>
        <fullName evidence="1">Uncharacterized protein</fullName>
    </submittedName>
</protein>